<organism evidence="2 3">
    <name type="scientific">Phtheirospermum japonicum</name>
    <dbReference type="NCBI Taxonomy" id="374723"/>
    <lineage>
        <taxon>Eukaryota</taxon>
        <taxon>Viridiplantae</taxon>
        <taxon>Streptophyta</taxon>
        <taxon>Embryophyta</taxon>
        <taxon>Tracheophyta</taxon>
        <taxon>Spermatophyta</taxon>
        <taxon>Magnoliopsida</taxon>
        <taxon>eudicotyledons</taxon>
        <taxon>Gunneridae</taxon>
        <taxon>Pentapetalae</taxon>
        <taxon>asterids</taxon>
        <taxon>lamiids</taxon>
        <taxon>Lamiales</taxon>
        <taxon>Orobanchaceae</taxon>
        <taxon>Orobanchaceae incertae sedis</taxon>
        <taxon>Phtheirospermum</taxon>
    </lineage>
</organism>
<reference evidence="2" key="1">
    <citation type="submission" date="2020-07" db="EMBL/GenBank/DDBJ databases">
        <title>Ethylene signaling mediates host invasion by parasitic plants.</title>
        <authorList>
            <person name="Yoshida S."/>
        </authorList>
    </citation>
    <scope>NUCLEOTIDE SEQUENCE</scope>
    <source>
        <strain evidence="2">Okayama</strain>
    </source>
</reference>
<proteinExistence type="predicted"/>
<protein>
    <submittedName>
        <fullName evidence="2">Uncharacterized protein</fullName>
    </submittedName>
</protein>
<evidence type="ECO:0000313" key="3">
    <source>
        <dbReference type="Proteomes" id="UP000653305"/>
    </source>
</evidence>
<dbReference type="EMBL" id="BMAC01000052">
    <property type="protein sequence ID" value="GFP82791.1"/>
    <property type="molecule type" value="Genomic_DNA"/>
</dbReference>
<dbReference type="OrthoDB" id="907023at2759"/>
<feature type="region of interest" description="Disordered" evidence="1">
    <location>
        <begin position="1"/>
        <end position="26"/>
    </location>
</feature>
<evidence type="ECO:0000313" key="2">
    <source>
        <dbReference type="EMBL" id="GFP82791.1"/>
    </source>
</evidence>
<comment type="caution">
    <text evidence="2">The sequence shown here is derived from an EMBL/GenBank/DDBJ whole genome shotgun (WGS) entry which is preliminary data.</text>
</comment>
<dbReference type="Gene3D" id="1.20.5.4130">
    <property type="match status" value="1"/>
</dbReference>
<gene>
    <name evidence="2" type="ORF">PHJA_000422200</name>
</gene>
<feature type="compositionally biased region" description="Basic and acidic residues" evidence="1">
    <location>
        <begin position="17"/>
        <end position="26"/>
    </location>
</feature>
<dbReference type="Proteomes" id="UP000653305">
    <property type="component" value="Unassembled WGS sequence"/>
</dbReference>
<dbReference type="AlphaFoldDB" id="A0A830BL28"/>
<keyword evidence="3" id="KW-1185">Reference proteome</keyword>
<name>A0A830BL28_9LAMI</name>
<sequence>MHIIETIQNHRRPPISPDKEQVESPTEKVTFLQEFLEGYWYINGGGSKDVEGLESRIADAAYEAEDVIESHTIDQMEASTIGHGQLSSVSSTCIKV</sequence>
<accession>A0A830BL28</accession>
<evidence type="ECO:0000256" key="1">
    <source>
        <dbReference type="SAM" id="MobiDB-lite"/>
    </source>
</evidence>